<comment type="caution">
    <text evidence="1">The sequence shown here is derived from an EMBL/GenBank/DDBJ whole genome shotgun (WGS) entry which is preliminary data.</text>
</comment>
<dbReference type="AlphaFoldDB" id="A0A9P6ZWR2"/>
<proteinExistence type="predicted"/>
<evidence type="ECO:0000313" key="1">
    <source>
        <dbReference type="EMBL" id="KAG1778219.1"/>
    </source>
</evidence>
<accession>A0A9P6ZWR2</accession>
<evidence type="ECO:0000313" key="2">
    <source>
        <dbReference type="Proteomes" id="UP000714275"/>
    </source>
</evidence>
<dbReference type="EMBL" id="JABBWD010000016">
    <property type="protein sequence ID" value="KAG1778219.1"/>
    <property type="molecule type" value="Genomic_DNA"/>
</dbReference>
<dbReference type="Proteomes" id="UP000714275">
    <property type="component" value="Unassembled WGS sequence"/>
</dbReference>
<sequence length="150" mass="16519">MPPGSCMNQQYRQVQVHIPPPPGRLYTLLTNHPAADYSPLCGAHESLLQPCSCTHLPAVLPCAYIPLAAPLATTPLPIYPFSTSPSYASQTSLCMVALRCGSTLLGNLWMGLGGLETPSGPYPYQLQIQNQNERRGTLKFPWRTDWIQHM</sequence>
<protein>
    <submittedName>
        <fullName evidence="1">Uncharacterized protein</fullName>
    </submittedName>
</protein>
<name>A0A9P6ZWR2_9AGAM</name>
<reference evidence="1" key="1">
    <citation type="journal article" date="2020" name="New Phytol.">
        <title>Comparative genomics reveals dynamic genome evolution in host specialist ectomycorrhizal fungi.</title>
        <authorList>
            <person name="Lofgren L.A."/>
            <person name="Nguyen N.H."/>
            <person name="Vilgalys R."/>
            <person name="Ruytinx J."/>
            <person name="Liao H.L."/>
            <person name="Branco S."/>
            <person name="Kuo A."/>
            <person name="LaButti K."/>
            <person name="Lipzen A."/>
            <person name="Andreopoulos W."/>
            <person name="Pangilinan J."/>
            <person name="Riley R."/>
            <person name="Hundley H."/>
            <person name="Na H."/>
            <person name="Barry K."/>
            <person name="Grigoriev I.V."/>
            <person name="Stajich J.E."/>
            <person name="Kennedy P.G."/>
        </authorList>
    </citation>
    <scope>NUCLEOTIDE SEQUENCE</scope>
    <source>
        <strain evidence="1">DOB743</strain>
    </source>
</reference>
<organism evidence="1 2">
    <name type="scientific">Suillus placidus</name>
    <dbReference type="NCBI Taxonomy" id="48579"/>
    <lineage>
        <taxon>Eukaryota</taxon>
        <taxon>Fungi</taxon>
        <taxon>Dikarya</taxon>
        <taxon>Basidiomycota</taxon>
        <taxon>Agaricomycotina</taxon>
        <taxon>Agaricomycetes</taxon>
        <taxon>Agaricomycetidae</taxon>
        <taxon>Boletales</taxon>
        <taxon>Suillineae</taxon>
        <taxon>Suillaceae</taxon>
        <taxon>Suillus</taxon>
    </lineage>
</organism>
<keyword evidence="2" id="KW-1185">Reference proteome</keyword>
<gene>
    <name evidence="1" type="ORF">EV702DRAFT_1094785</name>
</gene>